<evidence type="ECO:0000313" key="2">
    <source>
        <dbReference type="EMBL" id="MBP0465955.1"/>
    </source>
</evidence>
<dbReference type="EMBL" id="JAGIYZ010000020">
    <property type="protein sequence ID" value="MBP0465955.1"/>
    <property type="molecule type" value="Genomic_DNA"/>
</dbReference>
<evidence type="ECO:0000256" key="1">
    <source>
        <dbReference type="SAM" id="SignalP"/>
    </source>
</evidence>
<proteinExistence type="predicted"/>
<comment type="caution">
    <text evidence="2">The sequence shown here is derived from an EMBL/GenBank/DDBJ whole genome shotgun (WGS) entry which is preliminary data.</text>
</comment>
<keyword evidence="3" id="KW-1185">Reference proteome</keyword>
<organism evidence="2 3">
    <name type="scientific">Roseomonas nitratireducens</name>
    <dbReference type="NCBI Taxonomy" id="2820810"/>
    <lineage>
        <taxon>Bacteria</taxon>
        <taxon>Pseudomonadati</taxon>
        <taxon>Pseudomonadota</taxon>
        <taxon>Alphaproteobacteria</taxon>
        <taxon>Acetobacterales</taxon>
        <taxon>Roseomonadaceae</taxon>
        <taxon>Roseomonas</taxon>
    </lineage>
</organism>
<sequence length="154" mass="15424">MRRLFMLVALLVAPMAAEAASPADCALLSRLSGAAPTGFRQVPAADLRAAGVTSASVSRGTDGRPVWTGMLGGFGGRDAAASVDQRVDSMAAAIAACVPGARAAGQGSADGLAWRAYTLPNGARVELLRESGTPSLPAHAAFLTMSAPAAFAGR</sequence>
<accession>A0ABS4AX39</accession>
<protein>
    <submittedName>
        <fullName evidence="2">Uncharacterized protein</fullName>
    </submittedName>
</protein>
<name>A0ABS4AX39_9PROT</name>
<feature type="chain" id="PRO_5045874989" evidence="1">
    <location>
        <begin position="20"/>
        <end position="154"/>
    </location>
</feature>
<dbReference type="RefSeq" id="WP_209353334.1">
    <property type="nucleotide sequence ID" value="NZ_JAGIYZ010000020.1"/>
</dbReference>
<gene>
    <name evidence="2" type="ORF">J5Y09_18660</name>
</gene>
<feature type="signal peptide" evidence="1">
    <location>
        <begin position="1"/>
        <end position="19"/>
    </location>
</feature>
<evidence type="ECO:0000313" key="3">
    <source>
        <dbReference type="Proteomes" id="UP000680815"/>
    </source>
</evidence>
<reference evidence="2 3" key="1">
    <citation type="submission" date="2021-03" db="EMBL/GenBank/DDBJ databases">
        <authorList>
            <person name="So Y."/>
        </authorList>
    </citation>
    <scope>NUCLEOTIDE SEQUENCE [LARGE SCALE GENOMIC DNA]</scope>
    <source>
        <strain evidence="2 3">PWR1</strain>
    </source>
</reference>
<dbReference type="Proteomes" id="UP000680815">
    <property type="component" value="Unassembled WGS sequence"/>
</dbReference>
<keyword evidence="1" id="KW-0732">Signal</keyword>